<organism evidence="2 3">
    <name type="scientific">Funneliformis geosporum</name>
    <dbReference type="NCBI Taxonomy" id="1117311"/>
    <lineage>
        <taxon>Eukaryota</taxon>
        <taxon>Fungi</taxon>
        <taxon>Fungi incertae sedis</taxon>
        <taxon>Mucoromycota</taxon>
        <taxon>Glomeromycotina</taxon>
        <taxon>Glomeromycetes</taxon>
        <taxon>Glomerales</taxon>
        <taxon>Glomeraceae</taxon>
        <taxon>Funneliformis</taxon>
    </lineage>
</organism>
<feature type="transmembrane region" description="Helical" evidence="1">
    <location>
        <begin position="75"/>
        <end position="105"/>
    </location>
</feature>
<keyword evidence="1" id="KW-0472">Membrane</keyword>
<keyword evidence="1" id="KW-0812">Transmembrane</keyword>
<evidence type="ECO:0000256" key="1">
    <source>
        <dbReference type="SAM" id="Phobius"/>
    </source>
</evidence>
<protein>
    <submittedName>
        <fullName evidence="2">8596_t:CDS:1</fullName>
    </submittedName>
</protein>
<proteinExistence type="predicted"/>
<dbReference type="Proteomes" id="UP001153678">
    <property type="component" value="Unassembled WGS sequence"/>
</dbReference>
<name>A0A9W4SMG1_9GLOM</name>
<feature type="transmembrane region" description="Helical" evidence="1">
    <location>
        <begin position="34"/>
        <end position="55"/>
    </location>
</feature>
<accession>A0A9W4SMG1</accession>
<gene>
    <name evidence="2" type="ORF">FWILDA_LOCUS5533</name>
</gene>
<dbReference type="OrthoDB" id="2396651at2759"/>
<sequence length="560" mass="62062">MNHSQYQPNDASISHTDGKGIPEAMVNKYLRSQIFQGVILGWIVSISILVLAYFVGIRGQMMTDSNVAWDLRIGFVLTVVTVITRISTAIVGFMVPAILAGIIVLGKITKLDGSGTIIGKLMESYMSRGLWCTVTACFSSGPTRKLSLIIVSVLLWQYLASMADLYFHITAIGKFQQLPGLTYPSARSLDIATDCPETSYLDNCVARKRGMKNNDRVLKVYQNVSESLVLLRNDGGIYLIQSPPLEKAYSYSGSGVVLQPTCEPISSICNLKARYGASTNYSCPEELWYASGNTVTTNFNVNVTTAIRGPEKYEVSNPIHAIVTLRYAKELSTNYDSEFVSEVHGDLSFLLHCQIFASKIQYDITLGLFNASPLANLSNSQLFTLASASSLYKMVSRAINDVEDVSFKGNSTLLANEFAQQWAQATIATFSGIVQENGEGEGYSYTLEINKEQTIVPLSVVLIYSIIIILPLIIYSCVSLCSLGHHSPGVHISWILAEFFCKPQRLLYLVLIKEHYVEDDCLKSMPMQERIIRNIECSIKVDDGHFELSPKFKELSKYSQ</sequence>
<feature type="transmembrane region" description="Helical" evidence="1">
    <location>
        <begin position="455"/>
        <end position="475"/>
    </location>
</feature>
<comment type="caution">
    <text evidence="2">The sequence shown here is derived from an EMBL/GenBank/DDBJ whole genome shotgun (WGS) entry which is preliminary data.</text>
</comment>
<dbReference type="AlphaFoldDB" id="A0A9W4SMG1"/>
<keyword evidence="1" id="KW-1133">Transmembrane helix</keyword>
<dbReference type="EMBL" id="CAMKVN010000928">
    <property type="protein sequence ID" value="CAI2172347.1"/>
    <property type="molecule type" value="Genomic_DNA"/>
</dbReference>
<keyword evidence="3" id="KW-1185">Reference proteome</keyword>
<evidence type="ECO:0000313" key="3">
    <source>
        <dbReference type="Proteomes" id="UP001153678"/>
    </source>
</evidence>
<reference evidence="2" key="1">
    <citation type="submission" date="2022-08" db="EMBL/GenBank/DDBJ databases">
        <authorList>
            <person name="Kallberg Y."/>
            <person name="Tangrot J."/>
            <person name="Rosling A."/>
        </authorList>
    </citation>
    <scope>NUCLEOTIDE SEQUENCE</scope>
    <source>
        <strain evidence="2">Wild A</strain>
    </source>
</reference>
<evidence type="ECO:0000313" key="2">
    <source>
        <dbReference type="EMBL" id="CAI2172347.1"/>
    </source>
</evidence>